<sequence>CHHRKIYDTQDLKVTFVKLQGCDIPYHESQDFKELTKISIGAYASVYT</sequence>
<dbReference type="OrthoDB" id="10484509at2759"/>
<feature type="non-terminal residue" evidence="1">
    <location>
        <position position="1"/>
    </location>
</feature>
<accession>A0A9N9IU53</accession>
<feature type="non-terminal residue" evidence="1">
    <location>
        <position position="48"/>
    </location>
</feature>
<gene>
    <name evidence="1" type="ORF">FCALED_LOCUS16271</name>
</gene>
<dbReference type="AlphaFoldDB" id="A0A9N9IU53"/>
<dbReference type="EMBL" id="CAJVPQ010018147">
    <property type="protein sequence ID" value="CAG8750296.1"/>
    <property type="molecule type" value="Genomic_DNA"/>
</dbReference>
<proteinExistence type="predicted"/>
<name>A0A9N9IU53_9GLOM</name>
<comment type="caution">
    <text evidence="1">The sequence shown here is derived from an EMBL/GenBank/DDBJ whole genome shotgun (WGS) entry which is preliminary data.</text>
</comment>
<evidence type="ECO:0000313" key="2">
    <source>
        <dbReference type="Proteomes" id="UP000789570"/>
    </source>
</evidence>
<dbReference type="Proteomes" id="UP000789570">
    <property type="component" value="Unassembled WGS sequence"/>
</dbReference>
<keyword evidence="2" id="KW-1185">Reference proteome</keyword>
<evidence type="ECO:0000313" key="1">
    <source>
        <dbReference type="EMBL" id="CAG8750296.1"/>
    </source>
</evidence>
<reference evidence="1" key="1">
    <citation type="submission" date="2021-06" db="EMBL/GenBank/DDBJ databases">
        <authorList>
            <person name="Kallberg Y."/>
            <person name="Tangrot J."/>
            <person name="Rosling A."/>
        </authorList>
    </citation>
    <scope>NUCLEOTIDE SEQUENCE</scope>
    <source>
        <strain evidence="1">UK204</strain>
    </source>
</reference>
<protein>
    <submittedName>
        <fullName evidence="1">2669_t:CDS:1</fullName>
    </submittedName>
</protein>
<organism evidence="1 2">
    <name type="scientific">Funneliformis caledonium</name>
    <dbReference type="NCBI Taxonomy" id="1117310"/>
    <lineage>
        <taxon>Eukaryota</taxon>
        <taxon>Fungi</taxon>
        <taxon>Fungi incertae sedis</taxon>
        <taxon>Mucoromycota</taxon>
        <taxon>Glomeromycotina</taxon>
        <taxon>Glomeromycetes</taxon>
        <taxon>Glomerales</taxon>
        <taxon>Glomeraceae</taxon>
        <taxon>Funneliformis</taxon>
    </lineage>
</organism>